<dbReference type="Proteomes" id="UP001732720">
    <property type="component" value="Chromosome 3"/>
</dbReference>
<protein>
    <submittedName>
        <fullName evidence="2">Tetratricopeptide repeat protein 6</fullName>
    </submittedName>
</protein>
<evidence type="ECO:0000313" key="1">
    <source>
        <dbReference type="Proteomes" id="UP001732720"/>
    </source>
</evidence>
<name>A0AC58M129_CASCN</name>
<accession>A0AC58M129</accession>
<keyword evidence="1" id="KW-1185">Reference proteome</keyword>
<reference evidence="2" key="1">
    <citation type="submission" date="2025-08" db="UniProtKB">
        <authorList>
            <consortium name="RefSeq"/>
        </authorList>
    </citation>
    <scope>IDENTIFICATION</scope>
</reference>
<dbReference type="RefSeq" id="XP_073923071.1">
    <property type="nucleotide sequence ID" value="XM_074066970.1"/>
</dbReference>
<gene>
    <name evidence="2" type="primary">Ttc6</name>
</gene>
<organism evidence="1 2">
    <name type="scientific">Castor canadensis</name>
    <name type="common">American beaver</name>
    <dbReference type="NCBI Taxonomy" id="51338"/>
    <lineage>
        <taxon>Eukaryota</taxon>
        <taxon>Metazoa</taxon>
        <taxon>Chordata</taxon>
        <taxon>Craniata</taxon>
        <taxon>Vertebrata</taxon>
        <taxon>Euteleostomi</taxon>
        <taxon>Mammalia</taxon>
        <taxon>Eutheria</taxon>
        <taxon>Euarchontoglires</taxon>
        <taxon>Glires</taxon>
        <taxon>Rodentia</taxon>
        <taxon>Castorimorpha</taxon>
        <taxon>Castoridae</taxon>
        <taxon>Castor</taxon>
    </lineage>
</organism>
<proteinExistence type="predicted"/>
<sequence>MSKVPKHFGLKPKEESYMFQELEKVRQETRKDFLRFKQKWASKPTLDESSDHGPEDPGPTRHEEKAGRLRPKGTPPARGPATSAAARLQKALRGPAAAPEKTRSFRPQDFYMTSSAFLRQGPPKKPPVIAPGVGTARPVVLLPPPVPPVKPRARRDPGSARPAAPRRVLHVAGGHQASQDPPPASEGLRPKDRKTSSISSGDGDVDPSSQQQATRIRTHSVRQGSGEARASVPKAVREGGRPSESRESERRSPQPARAMPKSIEEIIASLQSEAQLAFDQTIKELIQSVLGQNYDIKMEDISLMGEMYLKTPQEQAETPEKEAEQGLQKTVEEPQTSMAELLPEETSSVFQIVQEDVLEWEAVEGESTVFKPQETEEIQPAEESSKPSEDGHPESDLKAPKRVSLKVISSEFLQIQGKEFKRRQKSKPVVFPLRRRKSLKPRCDQKPTEKIPQVYLTPNIHDLCTTMPAQELPLDLCLASRVYHTPDKKSHNNLLGIFRQSLFSDHFIDTEEQRARILYGIPVMSEKQECGNVPPTSPANSPELARRTSCHAYTPPLNLLGQEMSAHPGFTKLLWSPTAPKFAAPESVMREMLYPKYESIQASRILAEKFLSESMESIINLDDYKRNFKSFILKKSASFENIQKHFRTQFPKLKRASSAVELRKEECIAPLQIRDDMQSNMEVLSFQKEMARKCQFSKPERTSEVFVKEHINDIFDSLQEKHSLKHPSLSLTEASKKAGLSYIIYPKKKKMKWKKGLKSSKLERVYEELSKPPRIIKRSMSHGILPGQKKYFIKVPVYERQIRCPSAPAYLSFDEFVQSKGGTPANSDPWTWAISFINAKRQKPPKQTVETSVSKELPEKVSESTKLELNDYVTCGLPPEVIRYYEAQVEILTEEINNKETFPVFAYCRRGAIYRKLGKLQSAMNDLQKAIFLEPLFLNAFWHRHFIYLFQDRINDALDDLNYINKYNKNNAEAYLSRAEIFREKNNITLAILNYTQAIKCMPTNADVYFRRGEMYEKANKVLAVDDYSKCIFYDPQRTDALMKRGIFYYENESWTAAIQDFTALLNIDRLNSQARTYRGRAYFKKQLFKKAIEDFAAAIHLDPNNWLALYYRACLFRKTNPYRALQDYSVSALINDGYENFSCFLHRGILYTHLKLWLLAICDFETVISLERTVILAHINIGLIYLLHLDNYTEAIWHFSEAIKIDPLYIQSYICKAESYHKLHKLKRAVSELSRAIHLHPDEIELYIIRGQYLLMMRCFDLAKFTIYQISEVNKGLIELSPVQQALIYSFCEKHDKAIQVLDGIMLNKPEIIMYAVLAKAQMKAKKIKEAVRMFKKALEAFPQSEAPNDLAISGDCLYNLGLCYMKEGNIQMACDSFTKAVKANPDLAEGFYHRGLCKVKLHKDSAILDFNRTITLNPKHYQAYLCRVAFYGLKGRYSKAILNCNEAIKIYPESVRAYLYRGALKYHNKSYKLAITDLTTAVNMDKNNYIAFYNRALCYTKIGDFQKALIDYGIVLLIGAEETLTLNTYINRGLIYTELQQYTFALEDFKQAAVISQTNVSLCQATAMCHHRIKEFEKAVTFFTWAIKINPRFLDAYIGRGNSYMEYGHDDAIKQAQKDFLKVLHLNPAYIKARISLCYNLQALGKFQKAWLHFTIAINVDRKSYLAYEGRAVVCLQMGDYLAAMQDINAAIKINTSAEFLTNRGVIHEFMGHPQNAMKDYQTAISLDPKYSLAYFNAGNIYFRHRQFSQAGDYFSKALKFNSENEYALMNQAVTNTILEKYEEAKEDFSRVIERCPFWAAVYFNRAHFYCCLKQYKLADEDLIKALTLKPNDAVVYSLRAKVRGKMGLIEEAIADYNQALGLEEFIPFDVTIDSGCQFDVTIDSGCQCDVTIGSGCQCDVTIDSGCQCDVTIGSGCQCDVTIDSGCQCDVTIDSGCQCVSTVAIFRTISGHFPGMMCG</sequence>
<evidence type="ECO:0000313" key="2">
    <source>
        <dbReference type="RefSeq" id="XP_073923071.1"/>
    </source>
</evidence>